<feature type="compositionally biased region" description="Low complexity" evidence="1">
    <location>
        <begin position="128"/>
        <end position="140"/>
    </location>
</feature>
<dbReference type="EMBL" id="JARKIE010000113">
    <property type="protein sequence ID" value="KAJ7682862.1"/>
    <property type="molecule type" value="Genomic_DNA"/>
</dbReference>
<sequence>MQPDQLKWTMFVPVDGKRNWMPIKQDSERDSRQNIGVLVESTGRRELAELRDKAGKAKDASVTKFQDTKDRHSSKNANPPPPPRPSKFSRPPPPGPSFLPPPQRGGSTGAASASSPSPAASPGPPPIVRATRPALPAAASPSPPPPPPVRAPVSRFRNEPADDQPAPPPPPARKFRGGAEETQLDWGNLSPEDKEVFFGWLDEFFSRYLNKPIPTS</sequence>
<feature type="region of interest" description="Disordered" evidence="1">
    <location>
        <begin position="17"/>
        <end position="188"/>
    </location>
</feature>
<protein>
    <submittedName>
        <fullName evidence="2">Uncharacterized protein</fullName>
    </submittedName>
</protein>
<accession>A0AAD7GCK1</accession>
<feature type="compositionally biased region" description="Basic and acidic residues" evidence="1">
    <location>
        <begin position="42"/>
        <end position="73"/>
    </location>
</feature>
<dbReference type="AlphaFoldDB" id="A0AAD7GCK1"/>
<name>A0AAD7GCK1_MYCRO</name>
<feature type="compositionally biased region" description="Pro residues" evidence="1">
    <location>
        <begin position="78"/>
        <end position="103"/>
    </location>
</feature>
<keyword evidence="3" id="KW-1185">Reference proteome</keyword>
<reference evidence="2" key="1">
    <citation type="submission" date="2023-03" db="EMBL/GenBank/DDBJ databases">
        <title>Massive genome expansion in bonnet fungi (Mycena s.s.) driven by repeated elements and novel gene families across ecological guilds.</title>
        <authorList>
            <consortium name="Lawrence Berkeley National Laboratory"/>
            <person name="Harder C.B."/>
            <person name="Miyauchi S."/>
            <person name="Viragh M."/>
            <person name="Kuo A."/>
            <person name="Thoen E."/>
            <person name="Andreopoulos B."/>
            <person name="Lu D."/>
            <person name="Skrede I."/>
            <person name="Drula E."/>
            <person name="Henrissat B."/>
            <person name="Morin E."/>
            <person name="Kohler A."/>
            <person name="Barry K."/>
            <person name="LaButti K."/>
            <person name="Morin E."/>
            <person name="Salamov A."/>
            <person name="Lipzen A."/>
            <person name="Mereny Z."/>
            <person name="Hegedus B."/>
            <person name="Baldrian P."/>
            <person name="Stursova M."/>
            <person name="Weitz H."/>
            <person name="Taylor A."/>
            <person name="Grigoriev I.V."/>
            <person name="Nagy L.G."/>
            <person name="Martin F."/>
            <person name="Kauserud H."/>
        </authorList>
    </citation>
    <scope>NUCLEOTIDE SEQUENCE</scope>
    <source>
        <strain evidence="2">CBHHK067</strain>
    </source>
</reference>
<gene>
    <name evidence="2" type="ORF">B0H17DRAFT_1138096</name>
</gene>
<evidence type="ECO:0000313" key="3">
    <source>
        <dbReference type="Proteomes" id="UP001221757"/>
    </source>
</evidence>
<comment type="caution">
    <text evidence="2">The sequence shown here is derived from an EMBL/GenBank/DDBJ whole genome shotgun (WGS) entry which is preliminary data.</text>
</comment>
<feature type="compositionally biased region" description="Low complexity" evidence="1">
    <location>
        <begin position="109"/>
        <end position="118"/>
    </location>
</feature>
<evidence type="ECO:0000313" key="2">
    <source>
        <dbReference type="EMBL" id="KAJ7682862.1"/>
    </source>
</evidence>
<evidence type="ECO:0000256" key="1">
    <source>
        <dbReference type="SAM" id="MobiDB-lite"/>
    </source>
</evidence>
<organism evidence="2 3">
    <name type="scientific">Mycena rosella</name>
    <name type="common">Pink bonnet</name>
    <name type="synonym">Agaricus rosellus</name>
    <dbReference type="NCBI Taxonomy" id="1033263"/>
    <lineage>
        <taxon>Eukaryota</taxon>
        <taxon>Fungi</taxon>
        <taxon>Dikarya</taxon>
        <taxon>Basidiomycota</taxon>
        <taxon>Agaricomycotina</taxon>
        <taxon>Agaricomycetes</taxon>
        <taxon>Agaricomycetidae</taxon>
        <taxon>Agaricales</taxon>
        <taxon>Marasmiineae</taxon>
        <taxon>Mycenaceae</taxon>
        <taxon>Mycena</taxon>
    </lineage>
</organism>
<feature type="compositionally biased region" description="Pro residues" evidence="1">
    <location>
        <begin position="141"/>
        <end position="150"/>
    </location>
</feature>
<proteinExistence type="predicted"/>
<dbReference type="Proteomes" id="UP001221757">
    <property type="component" value="Unassembled WGS sequence"/>
</dbReference>